<accession>A0AAV5RL99</accession>
<dbReference type="EMBL" id="BTGC01000008">
    <property type="protein sequence ID" value="GMM51742.1"/>
    <property type="molecule type" value="Genomic_DNA"/>
</dbReference>
<name>A0AAV5RL99_STABA</name>
<comment type="caution">
    <text evidence="1">The sequence shown here is derived from an EMBL/GenBank/DDBJ whole genome shotgun (WGS) entry which is preliminary data.</text>
</comment>
<organism evidence="1 2">
    <name type="scientific">Starmerella bacillaris</name>
    <name type="common">Yeast</name>
    <name type="synonym">Candida zemplinina</name>
    <dbReference type="NCBI Taxonomy" id="1247836"/>
    <lineage>
        <taxon>Eukaryota</taxon>
        <taxon>Fungi</taxon>
        <taxon>Dikarya</taxon>
        <taxon>Ascomycota</taxon>
        <taxon>Saccharomycotina</taxon>
        <taxon>Dipodascomycetes</taxon>
        <taxon>Dipodascales</taxon>
        <taxon>Trichomonascaceae</taxon>
        <taxon>Starmerella</taxon>
    </lineage>
</organism>
<keyword evidence="2" id="KW-1185">Reference proteome</keyword>
<gene>
    <name evidence="1" type="ORF">DASB73_027050</name>
</gene>
<dbReference type="AlphaFoldDB" id="A0AAV5RL99"/>
<evidence type="ECO:0000313" key="1">
    <source>
        <dbReference type="EMBL" id="GMM51742.1"/>
    </source>
</evidence>
<evidence type="ECO:0000313" key="2">
    <source>
        <dbReference type="Proteomes" id="UP001362899"/>
    </source>
</evidence>
<sequence>MNALDYKNIKVKADMELLITGPVTPWFSKVVSTVLSRDVDVDHCRKSFSEECIFKTKYFTNTAKVNVFPITDISEEEWASTVMAKLDDLDVQSLILFVKVPNESERLTEEKNLEMLEPILENIASYCVVPTIDRSGNLAAYDDAGLEQIELEEVIPEIHSAMCELEDLKDISETDNFVMSNKAPENRERDIQDIYDELYAARNSKTMTRDEKLELVNRITAELLDE</sequence>
<protein>
    <submittedName>
        <fullName evidence="1">Uncharacterized protein</fullName>
    </submittedName>
</protein>
<reference evidence="1 2" key="1">
    <citation type="journal article" date="2023" name="Elife">
        <title>Identification of key yeast species and microbe-microbe interactions impacting larval growth of Drosophila in the wild.</title>
        <authorList>
            <person name="Mure A."/>
            <person name="Sugiura Y."/>
            <person name="Maeda R."/>
            <person name="Honda K."/>
            <person name="Sakurai N."/>
            <person name="Takahashi Y."/>
            <person name="Watada M."/>
            <person name="Katoh T."/>
            <person name="Gotoh A."/>
            <person name="Gotoh Y."/>
            <person name="Taniguchi I."/>
            <person name="Nakamura K."/>
            <person name="Hayashi T."/>
            <person name="Katayama T."/>
            <person name="Uemura T."/>
            <person name="Hattori Y."/>
        </authorList>
    </citation>
    <scope>NUCLEOTIDE SEQUENCE [LARGE SCALE GENOMIC DNA]</scope>
    <source>
        <strain evidence="1 2">SB-73</strain>
    </source>
</reference>
<dbReference type="Proteomes" id="UP001362899">
    <property type="component" value="Unassembled WGS sequence"/>
</dbReference>
<proteinExistence type="predicted"/>